<dbReference type="GO" id="GO:0030867">
    <property type="term" value="C:rough endoplasmic reticulum membrane"/>
    <property type="evidence" value="ECO:0007669"/>
    <property type="project" value="UniProtKB-SubCell"/>
</dbReference>
<evidence type="ECO:0000256" key="2">
    <source>
        <dbReference type="ARBA" id="ARBA00022989"/>
    </source>
</evidence>
<evidence type="ECO:0000256" key="8">
    <source>
        <dbReference type="SAM" id="MobiDB-lite"/>
    </source>
</evidence>
<feature type="compositionally biased region" description="Basic residues" evidence="8">
    <location>
        <begin position="463"/>
        <end position="479"/>
    </location>
</feature>
<accession>A0A8J2P3A4</accession>
<dbReference type="EMBL" id="CAJVCH010316231">
    <property type="protein sequence ID" value="CAG7786356.1"/>
    <property type="molecule type" value="Genomic_DNA"/>
</dbReference>
<evidence type="ECO:0000313" key="11">
    <source>
        <dbReference type="EMBL" id="CAG7786356.1"/>
    </source>
</evidence>
<name>A0A8J2P3A4_9HEXA</name>
<protein>
    <recommendedName>
        <fullName evidence="6">PAT complex subunit CCDC47</fullName>
    </recommendedName>
    <alternativeName>
        <fullName evidence="7">Coiled-coil domain-containing protein 47</fullName>
    </alternativeName>
</protein>
<feature type="compositionally biased region" description="Basic and acidic residues" evidence="8">
    <location>
        <begin position="53"/>
        <end position="81"/>
    </location>
</feature>
<evidence type="ECO:0000256" key="5">
    <source>
        <dbReference type="ARBA" id="ARBA00034746"/>
    </source>
</evidence>
<comment type="caution">
    <text evidence="11">The sequence shown here is derived from an EMBL/GenBank/DDBJ whole genome shotgun (WGS) entry which is preliminary data.</text>
</comment>
<keyword evidence="3 9" id="KW-0472">Membrane</keyword>
<evidence type="ECO:0000256" key="1">
    <source>
        <dbReference type="ARBA" id="ARBA00022692"/>
    </source>
</evidence>
<feature type="region of interest" description="Disordered" evidence="8">
    <location>
        <begin position="34"/>
        <end position="85"/>
    </location>
</feature>
<dbReference type="AlphaFoldDB" id="A0A8J2P3A4"/>
<dbReference type="Proteomes" id="UP000708208">
    <property type="component" value="Unassembled WGS sequence"/>
</dbReference>
<keyword evidence="1 9" id="KW-0812">Transmembrane</keyword>
<gene>
    <name evidence="11" type="ORF">AFUS01_LOCUS24928</name>
</gene>
<proteinExistence type="inferred from homology"/>
<evidence type="ECO:0000256" key="6">
    <source>
        <dbReference type="ARBA" id="ARBA00034875"/>
    </source>
</evidence>
<comment type="subcellular location">
    <subcellularLocation>
        <location evidence="4">Rough endoplasmic reticulum membrane</location>
        <topology evidence="4">Single-pass type I membrane protein</topology>
    </subcellularLocation>
</comment>
<evidence type="ECO:0000313" key="12">
    <source>
        <dbReference type="Proteomes" id="UP000708208"/>
    </source>
</evidence>
<dbReference type="InterPro" id="IPR012879">
    <property type="entry name" value="CCDC47"/>
</dbReference>
<dbReference type="PANTHER" id="PTHR12883">
    <property type="entry name" value="ADIPOCYTE-SPECIFIC PROTEIN 4-RELATED"/>
    <property type="match status" value="1"/>
</dbReference>
<feature type="region of interest" description="Disordered" evidence="8">
    <location>
        <begin position="425"/>
        <end position="479"/>
    </location>
</feature>
<evidence type="ECO:0000256" key="7">
    <source>
        <dbReference type="ARBA" id="ARBA00034902"/>
    </source>
</evidence>
<dbReference type="OrthoDB" id="10039147at2759"/>
<dbReference type="GO" id="GO:0032469">
    <property type="term" value="P:endoplasmic reticulum calcium ion homeostasis"/>
    <property type="evidence" value="ECO:0007669"/>
    <property type="project" value="InterPro"/>
</dbReference>
<evidence type="ECO:0000256" key="10">
    <source>
        <dbReference type="SAM" id="SignalP"/>
    </source>
</evidence>
<organism evidence="11 12">
    <name type="scientific">Allacma fusca</name>
    <dbReference type="NCBI Taxonomy" id="39272"/>
    <lineage>
        <taxon>Eukaryota</taxon>
        <taxon>Metazoa</taxon>
        <taxon>Ecdysozoa</taxon>
        <taxon>Arthropoda</taxon>
        <taxon>Hexapoda</taxon>
        <taxon>Collembola</taxon>
        <taxon>Symphypleona</taxon>
        <taxon>Sminthuridae</taxon>
        <taxon>Allacma</taxon>
    </lineage>
</organism>
<sequence>MRSSKVFTLFLAATVLLSVFQLVISKIDQDEDEDFSEFDDDFDEAPVRSQKSQKVEKDIPETEEDPVVKEPEIVKDKRGNGFDDDEVVVEDDDFDGIDEDDFYDEERKRDVPPPKLTITPVPMPMRGWQAYWSELLVIAGIAVYLLNYILGRYKNQRIAQAFFEINWNLLEENFAVLGDSTKLEDDQGTKSYHKLSDSQFQMWCSGRVCCEGMLVELKLLKRQDLVSILSNIFRPQRDLVRLQVEMSKEDMDSVVFAVANKKSALKISKECNDLINYCPDKRQGDKYGLNPQLVVMSELGEVATGILDSKTTTVINKFAHLIESIHISDQFSGLRTQDPEISKDGVLKMPEVRRFIFFTFALPTSTGGNNAEEAAEEIKPLFQFVFYTIDRLKRFRLTREGKQKADKNRAKVEEAFMKQTHAARAEAAAVRRDEKRRQEKERILQEDDPEKQRRWEEREQKREKKRKQPKMKQLKVKAM</sequence>
<feature type="signal peptide" evidence="10">
    <location>
        <begin position="1"/>
        <end position="25"/>
    </location>
</feature>
<dbReference type="Pfam" id="PF07946">
    <property type="entry name" value="CCDC47"/>
    <property type="match status" value="1"/>
</dbReference>
<evidence type="ECO:0000256" key="9">
    <source>
        <dbReference type="SAM" id="Phobius"/>
    </source>
</evidence>
<comment type="similarity">
    <text evidence="5">Belongs to the CCDC47 family.</text>
</comment>
<feature type="chain" id="PRO_5035282737" description="PAT complex subunit CCDC47" evidence="10">
    <location>
        <begin position="26"/>
        <end position="479"/>
    </location>
</feature>
<feature type="compositionally biased region" description="Acidic residues" evidence="8">
    <location>
        <begin position="34"/>
        <end position="44"/>
    </location>
</feature>
<dbReference type="GO" id="GO:0005509">
    <property type="term" value="F:calcium ion binding"/>
    <property type="evidence" value="ECO:0007669"/>
    <property type="project" value="InterPro"/>
</dbReference>
<keyword evidence="2 9" id="KW-1133">Transmembrane helix</keyword>
<keyword evidence="10" id="KW-0732">Signal</keyword>
<keyword evidence="12" id="KW-1185">Reference proteome</keyword>
<feature type="transmembrane region" description="Helical" evidence="9">
    <location>
        <begin position="130"/>
        <end position="150"/>
    </location>
</feature>
<feature type="compositionally biased region" description="Basic and acidic residues" evidence="8">
    <location>
        <begin position="429"/>
        <end position="462"/>
    </location>
</feature>
<reference evidence="11" key="1">
    <citation type="submission" date="2021-06" db="EMBL/GenBank/DDBJ databases">
        <authorList>
            <person name="Hodson N. C."/>
            <person name="Mongue J. A."/>
            <person name="Jaron S. K."/>
        </authorList>
    </citation>
    <scope>NUCLEOTIDE SEQUENCE</scope>
</reference>
<dbReference type="PANTHER" id="PTHR12883:SF0">
    <property type="entry name" value="PAT COMPLEX SUBUNIT CCDC47"/>
    <property type="match status" value="1"/>
</dbReference>
<evidence type="ECO:0000256" key="3">
    <source>
        <dbReference type="ARBA" id="ARBA00023136"/>
    </source>
</evidence>
<evidence type="ECO:0000256" key="4">
    <source>
        <dbReference type="ARBA" id="ARBA00034697"/>
    </source>
</evidence>